<dbReference type="Proteomes" id="UP001589733">
    <property type="component" value="Unassembled WGS sequence"/>
</dbReference>
<keyword evidence="2" id="KW-1185">Reference proteome</keyword>
<accession>A0ABV6B3W1</accession>
<dbReference type="EMBL" id="JBHLYR010000051">
    <property type="protein sequence ID" value="MFB9993566.1"/>
    <property type="molecule type" value="Genomic_DNA"/>
</dbReference>
<gene>
    <name evidence="1" type="ORF">ACFFLM_16505</name>
</gene>
<name>A0ABV6B3W1_9DEIO</name>
<proteinExistence type="predicted"/>
<comment type="caution">
    <text evidence="1">The sequence shown here is derived from an EMBL/GenBank/DDBJ whole genome shotgun (WGS) entry which is preliminary data.</text>
</comment>
<evidence type="ECO:0000313" key="2">
    <source>
        <dbReference type="Proteomes" id="UP001589733"/>
    </source>
</evidence>
<organism evidence="1 2">
    <name type="scientific">Deinococcus oregonensis</name>
    <dbReference type="NCBI Taxonomy" id="1805970"/>
    <lineage>
        <taxon>Bacteria</taxon>
        <taxon>Thermotogati</taxon>
        <taxon>Deinococcota</taxon>
        <taxon>Deinococci</taxon>
        <taxon>Deinococcales</taxon>
        <taxon>Deinococcaceae</taxon>
        <taxon>Deinococcus</taxon>
    </lineage>
</organism>
<evidence type="ECO:0000313" key="1">
    <source>
        <dbReference type="EMBL" id="MFB9993566.1"/>
    </source>
</evidence>
<reference evidence="1 2" key="1">
    <citation type="submission" date="2024-09" db="EMBL/GenBank/DDBJ databases">
        <authorList>
            <person name="Sun Q."/>
            <person name="Mori K."/>
        </authorList>
    </citation>
    <scope>NUCLEOTIDE SEQUENCE [LARGE SCALE GENOMIC DNA]</scope>
    <source>
        <strain evidence="1 2">JCM 13503</strain>
    </source>
</reference>
<sequence>MMWRSRLAWAYLAVVALAWALGEWGAEASVPAVGGVHSYPNRTIEN</sequence>
<dbReference type="RefSeq" id="WP_380012648.1">
    <property type="nucleotide sequence ID" value="NZ_JBHLYR010000051.1"/>
</dbReference>
<protein>
    <submittedName>
        <fullName evidence="1">Uncharacterized protein</fullName>
    </submittedName>
</protein>